<name>A0A3M7P2J2_BRAPC</name>
<comment type="caution">
    <text evidence="1">The sequence shown here is derived from an EMBL/GenBank/DDBJ whole genome shotgun (WGS) entry which is preliminary data.</text>
</comment>
<sequence length="66" mass="7335">MGTKEVNLFDSIKTGDVSQAVKLLAKNSSSIKKTENRIRSFSVDRHFMKKKKIFSSGNSCTLLGLL</sequence>
<protein>
    <submittedName>
        <fullName evidence="1">Uncharacterized protein</fullName>
    </submittedName>
</protein>
<organism evidence="1 2">
    <name type="scientific">Brachionus plicatilis</name>
    <name type="common">Marine rotifer</name>
    <name type="synonym">Brachionus muelleri</name>
    <dbReference type="NCBI Taxonomy" id="10195"/>
    <lineage>
        <taxon>Eukaryota</taxon>
        <taxon>Metazoa</taxon>
        <taxon>Spiralia</taxon>
        <taxon>Gnathifera</taxon>
        <taxon>Rotifera</taxon>
        <taxon>Eurotatoria</taxon>
        <taxon>Monogononta</taxon>
        <taxon>Pseudotrocha</taxon>
        <taxon>Ploima</taxon>
        <taxon>Brachionidae</taxon>
        <taxon>Brachionus</taxon>
    </lineage>
</organism>
<evidence type="ECO:0000313" key="1">
    <source>
        <dbReference type="EMBL" id="RMZ92884.1"/>
    </source>
</evidence>
<reference evidence="1 2" key="1">
    <citation type="journal article" date="2018" name="Sci. Rep.">
        <title>Genomic signatures of local adaptation to the degree of environmental predictability in rotifers.</title>
        <authorList>
            <person name="Franch-Gras L."/>
            <person name="Hahn C."/>
            <person name="Garcia-Roger E.M."/>
            <person name="Carmona M.J."/>
            <person name="Serra M."/>
            <person name="Gomez A."/>
        </authorList>
    </citation>
    <scope>NUCLEOTIDE SEQUENCE [LARGE SCALE GENOMIC DNA]</scope>
    <source>
        <strain evidence="1">HYR1</strain>
    </source>
</reference>
<keyword evidence="2" id="KW-1185">Reference proteome</keyword>
<dbReference type="Proteomes" id="UP000276133">
    <property type="component" value="Unassembled WGS sequence"/>
</dbReference>
<gene>
    <name evidence="1" type="ORF">BpHYR1_036477</name>
</gene>
<dbReference type="EMBL" id="REGN01014224">
    <property type="protein sequence ID" value="RMZ92884.1"/>
    <property type="molecule type" value="Genomic_DNA"/>
</dbReference>
<evidence type="ECO:0000313" key="2">
    <source>
        <dbReference type="Proteomes" id="UP000276133"/>
    </source>
</evidence>
<accession>A0A3M7P2J2</accession>
<dbReference type="AlphaFoldDB" id="A0A3M7P2J2"/>
<proteinExistence type="predicted"/>